<dbReference type="InterPro" id="IPR024607">
    <property type="entry name" value="Sulfatase_CS"/>
</dbReference>
<evidence type="ECO:0000313" key="7">
    <source>
        <dbReference type="Proteomes" id="UP000706039"/>
    </source>
</evidence>
<dbReference type="EMBL" id="JAINVV010000009">
    <property type="protein sequence ID" value="MBY8824415.1"/>
    <property type="molecule type" value="Genomic_DNA"/>
</dbReference>
<keyword evidence="2" id="KW-0479">Metal-binding</keyword>
<reference evidence="6 7" key="1">
    <citation type="submission" date="2021-08" db="EMBL/GenBank/DDBJ databases">
        <authorList>
            <person name="Tuo L."/>
        </authorList>
    </citation>
    <scope>NUCLEOTIDE SEQUENCE [LARGE SCALE GENOMIC DNA]</scope>
    <source>
        <strain evidence="6 7">JCM 31229</strain>
    </source>
</reference>
<dbReference type="PANTHER" id="PTHR42693:SF53">
    <property type="entry name" value="ENDO-4-O-SULFATASE"/>
    <property type="match status" value="1"/>
</dbReference>
<organism evidence="6 7">
    <name type="scientific">Sphingomonas colocasiae</name>
    <dbReference type="NCBI Taxonomy" id="1848973"/>
    <lineage>
        <taxon>Bacteria</taxon>
        <taxon>Pseudomonadati</taxon>
        <taxon>Pseudomonadota</taxon>
        <taxon>Alphaproteobacteria</taxon>
        <taxon>Sphingomonadales</taxon>
        <taxon>Sphingomonadaceae</taxon>
        <taxon>Sphingomonas</taxon>
    </lineage>
</organism>
<evidence type="ECO:0000313" key="6">
    <source>
        <dbReference type="EMBL" id="MBY8824415.1"/>
    </source>
</evidence>
<evidence type="ECO:0000259" key="5">
    <source>
        <dbReference type="Pfam" id="PF00884"/>
    </source>
</evidence>
<evidence type="ECO:0000256" key="4">
    <source>
        <dbReference type="ARBA" id="ARBA00022837"/>
    </source>
</evidence>
<comment type="similarity">
    <text evidence="1">Belongs to the sulfatase family.</text>
</comment>
<dbReference type="PANTHER" id="PTHR42693">
    <property type="entry name" value="ARYLSULFATASE FAMILY MEMBER"/>
    <property type="match status" value="1"/>
</dbReference>
<dbReference type="InterPro" id="IPR006311">
    <property type="entry name" value="TAT_signal"/>
</dbReference>
<dbReference type="RefSeq" id="WP_222991526.1">
    <property type="nucleotide sequence ID" value="NZ_JAINVV010000009.1"/>
</dbReference>
<dbReference type="Gene3D" id="3.30.1120.10">
    <property type="match status" value="1"/>
</dbReference>
<keyword evidence="3" id="KW-0378">Hydrolase</keyword>
<dbReference type="PROSITE" id="PS00523">
    <property type="entry name" value="SULFATASE_1"/>
    <property type="match status" value="1"/>
</dbReference>
<sequence>MTTDGLSRRQVLAQASAGAALGLSPAASAATRTARSGRPNILFILADDLGYADLSCYGREDYATPHLDGLARDGLKLSQAYANSSVCSPTRLALITGRYQYRLPAGLDEPLGRNLALGLPPGGATLPSRLRDLGYATALVGKWHLGTLPDFGPLKSGYDRFFGSYGGGVDYFTHALTIRGVDTPDLFDGETAVKRNGYLTDMLTDRAIDELSRFAAGEAPFLLSLHYTSPHWPWEGPQDAAIATSIRDSFHYDGGSARTYAEMVTNLDGNIGRVLQALARMKLARDTIVIFTSDNGGERFSKNWPFTGMKGELLEGGIRVPAIVRWPRRIRAGGVSAQVTASMDWLPTLLAAAAAPLSDPAATDGMNILPMLTGESAPAQRKLYWRHKANDQSAMRDGDLKYLKLGGHDYLFDVAADPRERANLKTHQPERFAAMKQAFEDWNRTMLPYPADAFSYDFHGKGTVADRY</sequence>
<name>A0ABS7PUS2_9SPHN</name>
<dbReference type="PROSITE" id="PS51318">
    <property type="entry name" value="TAT"/>
    <property type="match status" value="1"/>
</dbReference>
<dbReference type="InterPro" id="IPR000917">
    <property type="entry name" value="Sulfatase_N"/>
</dbReference>
<gene>
    <name evidence="6" type="ORF">K7G82_19070</name>
</gene>
<accession>A0ABS7PUS2</accession>
<keyword evidence="7" id="KW-1185">Reference proteome</keyword>
<dbReference type="InterPro" id="IPR050738">
    <property type="entry name" value="Sulfatase"/>
</dbReference>
<dbReference type="Proteomes" id="UP000706039">
    <property type="component" value="Unassembled WGS sequence"/>
</dbReference>
<evidence type="ECO:0000256" key="2">
    <source>
        <dbReference type="ARBA" id="ARBA00022723"/>
    </source>
</evidence>
<evidence type="ECO:0000256" key="1">
    <source>
        <dbReference type="ARBA" id="ARBA00008779"/>
    </source>
</evidence>
<proteinExistence type="inferred from homology"/>
<feature type="domain" description="Sulfatase N-terminal" evidence="5">
    <location>
        <begin position="39"/>
        <end position="353"/>
    </location>
</feature>
<evidence type="ECO:0000256" key="3">
    <source>
        <dbReference type="ARBA" id="ARBA00022801"/>
    </source>
</evidence>
<dbReference type="SUPFAM" id="SSF53649">
    <property type="entry name" value="Alkaline phosphatase-like"/>
    <property type="match status" value="1"/>
</dbReference>
<protein>
    <submittedName>
        <fullName evidence="6">Sulfatase-like hydrolase/transferase</fullName>
    </submittedName>
</protein>
<dbReference type="InterPro" id="IPR017850">
    <property type="entry name" value="Alkaline_phosphatase_core_sf"/>
</dbReference>
<dbReference type="Gene3D" id="3.40.720.10">
    <property type="entry name" value="Alkaline Phosphatase, subunit A"/>
    <property type="match status" value="1"/>
</dbReference>
<keyword evidence="4" id="KW-0106">Calcium</keyword>
<dbReference type="Pfam" id="PF00884">
    <property type="entry name" value="Sulfatase"/>
    <property type="match status" value="1"/>
</dbReference>
<dbReference type="PROSITE" id="PS00149">
    <property type="entry name" value="SULFATASE_2"/>
    <property type="match status" value="1"/>
</dbReference>
<comment type="caution">
    <text evidence="6">The sequence shown here is derived from an EMBL/GenBank/DDBJ whole genome shotgun (WGS) entry which is preliminary data.</text>
</comment>